<dbReference type="SUPFAM" id="SSF56784">
    <property type="entry name" value="HAD-like"/>
    <property type="match status" value="1"/>
</dbReference>
<dbReference type="NCBIfam" id="TIGR02461">
    <property type="entry name" value="osmo_MPG_phos"/>
    <property type="match status" value="1"/>
</dbReference>
<sequence>MRHIVYSDLDGTLLNEDYSYEAAKPAINFLLSSKTPLVLCTSKTRAEIEVYREKLGVIDPFISENGGAIFIPRDYFTFWYDHDKSVEGYNVIELGKEYADLCRELKDIRKETGYKIVGFSDMTAEEIAKDCGLSLRDAELSKKREYDEAFTIEGTKGQTDEVFRSIESKGLNYTVGGRYSHIMGNSDKGKAVDILTELYKREKRGSEIKTVGLGDSLNDLPMLKAVDIPVLVKKPDGLHDPEINLPNLIRIDGVGPVGWNKAINELFKEGKIYDKE</sequence>
<dbReference type="SFLD" id="SFLDS00003">
    <property type="entry name" value="Haloacid_Dehalogenase"/>
    <property type="match status" value="1"/>
</dbReference>
<evidence type="ECO:0000313" key="6">
    <source>
        <dbReference type="Proteomes" id="UP000320766"/>
    </source>
</evidence>
<dbReference type="CDD" id="cd07507">
    <property type="entry name" value="HAD_Pase"/>
    <property type="match status" value="1"/>
</dbReference>
<comment type="caution">
    <text evidence="5">The sequence shown here is derived from an EMBL/GenBank/DDBJ whole genome shotgun (WGS) entry which is preliminary data.</text>
</comment>
<keyword evidence="3" id="KW-0460">Magnesium</keyword>
<keyword evidence="1" id="KW-0479">Metal-binding</keyword>
<evidence type="ECO:0000313" key="5">
    <source>
        <dbReference type="EMBL" id="RZN72014.1"/>
    </source>
</evidence>
<dbReference type="GO" id="GO:0051479">
    <property type="term" value="P:mannosylglycerate biosynthetic process"/>
    <property type="evidence" value="ECO:0007669"/>
    <property type="project" value="InterPro"/>
</dbReference>
<evidence type="ECO:0000256" key="1">
    <source>
        <dbReference type="ARBA" id="ARBA00022723"/>
    </source>
</evidence>
<proteinExistence type="predicted"/>
<name>A0A520KY72_9EURY</name>
<dbReference type="InterPro" id="IPR006379">
    <property type="entry name" value="HAD-SF_hydro_IIB"/>
</dbReference>
<dbReference type="InterPro" id="IPR036412">
    <property type="entry name" value="HAD-like_sf"/>
</dbReference>
<dbReference type="GO" id="GO:0050531">
    <property type="term" value="F:mannosyl-3-phosphoglycerate phosphatase activity"/>
    <property type="evidence" value="ECO:0007669"/>
    <property type="project" value="UniProtKB-UniRule"/>
</dbReference>
<keyword evidence="2 5" id="KW-0378">Hydrolase</keyword>
<dbReference type="EC" id="3.1.3.70" evidence="4"/>
<dbReference type="GO" id="GO:0000287">
    <property type="term" value="F:magnesium ion binding"/>
    <property type="evidence" value="ECO:0007669"/>
    <property type="project" value="TreeGrafter"/>
</dbReference>
<dbReference type="InterPro" id="IPR006381">
    <property type="entry name" value="HAD-SF-IIB-MPGP"/>
</dbReference>
<reference evidence="5 6" key="1">
    <citation type="journal article" date="2019" name="Nat. Microbiol.">
        <title>Wide diversity of methane and short-chain alkane metabolisms in uncultured archaea.</title>
        <authorList>
            <person name="Borrel G."/>
            <person name="Adam P.S."/>
            <person name="McKay L.J."/>
            <person name="Chen L.X."/>
            <person name="Sierra-Garcia I.N."/>
            <person name="Sieber C.M."/>
            <person name="Letourneur Q."/>
            <person name="Ghozlane A."/>
            <person name="Andersen G.L."/>
            <person name="Li W.J."/>
            <person name="Hallam S.J."/>
            <person name="Muyzer G."/>
            <person name="de Oliveira V.M."/>
            <person name="Inskeep W.P."/>
            <person name="Banfield J.F."/>
            <person name="Gribaldo S."/>
        </authorList>
    </citation>
    <scope>NUCLEOTIDE SEQUENCE [LARGE SCALE GENOMIC DNA]</scope>
    <source>
        <strain evidence="5">NM1b</strain>
    </source>
</reference>
<dbReference type="GO" id="GO:0005829">
    <property type="term" value="C:cytosol"/>
    <property type="evidence" value="ECO:0007669"/>
    <property type="project" value="TreeGrafter"/>
</dbReference>
<protein>
    <recommendedName>
        <fullName evidence="4">Mannosyl-3-phosphoglycerate phosphatase</fullName>
        <ecNumber evidence="4">3.1.3.70</ecNumber>
    </recommendedName>
</protein>
<dbReference type="AlphaFoldDB" id="A0A520KY72"/>
<dbReference type="InterPro" id="IPR023214">
    <property type="entry name" value="HAD_sf"/>
</dbReference>
<evidence type="ECO:0000256" key="2">
    <source>
        <dbReference type="ARBA" id="ARBA00022801"/>
    </source>
</evidence>
<dbReference type="NCBIfam" id="TIGR01486">
    <property type="entry name" value="HAD-SF-IIB-MPGP"/>
    <property type="match status" value="1"/>
</dbReference>
<dbReference type="PROSITE" id="PS01228">
    <property type="entry name" value="COF_1"/>
    <property type="match status" value="1"/>
</dbReference>
<dbReference type="InterPro" id="IPR033980">
    <property type="entry name" value="MPG_Pase_thermophiles"/>
</dbReference>
<dbReference type="EMBL" id="RXIL01000032">
    <property type="protein sequence ID" value="RZN72014.1"/>
    <property type="molecule type" value="Genomic_DNA"/>
</dbReference>
<dbReference type="NCBIfam" id="TIGR01484">
    <property type="entry name" value="HAD-SF-IIB"/>
    <property type="match status" value="1"/>
</dbReference>
<dbReference type="Gene3D" id="3.30.980.20">
    <property type="entry name" value="Putative mannosyl-3-phosphoglycerate phosphatase, domain 2"/>
    <property type="match status" value="1"/>
</dbReference>
<evidence type="ECO:0000256" key="3">
    <source>
        <dbReference type="ARBA" id="ARBA00022842"/>
    </source>
</evidence>
<organism evidence="5 6">
    <name type="scientific">Candidatus Methanolliviera hydrocarbonicum</name>
    <dbReference type="NCBI Taxonomy" id="2491085"/>
    <lineage>
        <taxon>Archaea</taxon>
        <taxon>Methanobacteriati</taxon>
        <taxon>Methanobacteriota</taxon>
        <taxon>Candidatus Methanoliparia</taxon>
        <taxon>Candidatus Methanoliparales</taxon>
        <taxon>Candidatus Methanollivieraceae</taxon>
        <taxon>Candidatus Methanolliviera</taxon>
    </lineage>
</organism>
<dbReference type="Pfam" id="PF08282">
    <property type="entry name" value="Hydrolase_3"/>
    <property type="match status" value="1"/>
</dbReference>
<dbReference type="SFLD" id="SFLDG01140">
    <property type="entry name" value="C2.B:_Phosphomannomutase_and_P"/>
    <property type="match status" value="1"/>
</dbReference>
<accession>A0A520KY72</accession>
<dbReference type="Gene3D" id="3.40.50.1000">
    <property type="entry name" value="HAD superfamily/HAD-like"/>
    <property type="match status" value="1"/>
</dbReference>
<dbReference type="PANTHER" id="PTHR10000">
    <property type="entry name" value="PHOSPHOSERINE PHOSPHATASE"/>
    <property type="match status" value="1"/>
</dbReference>
<dbReference type="PANTHER" id="PTHR10000:SF8">
    <property type="entry name" value="HAD SUPERFAMILY HYDROLASE-LIKE, TYPE 3"/>
    <property type="match status" value="1"/>
</dbReference>
<dbReference type="Proteomes" id="UP000320766">
    <property type="component" value="Unassembled WGS sequence"/>
</dbReference>
<dbReference type="SFLD" id="SFLDG01142">
    <property type="entry name" value="C2.B.2:_Mannosyl-3-phosphoglyc"/>
    <property type="match status" value="1"/>
</dbReference>
<gene>
    <name evidence="5" type="primary">mpgP</name>
    <name evidence="5" type="ORF">EF807_01785</name>
</gene>
<evidence type="ECO:0000256" key="4">
    <source>
        <dbReference type="NCBIfam" id="TIGR02461"/>
    </source>
</evidence>